<reference evidence="2" key="1">
    <citation type="submission" date="2022-11" db="UniProtKB">
        <authorList>
            <consortium name="WormBaseParasite"/>
        </authorList>
    </citation>
    <scope>IDENTIFICATION</scope>
</reference>
<dbReference type="AlphaFoldDB" id="A0A915EUG1"/>
<accession>A0A915EUG1</accession>
<sequence>MNKNEQTVVGPLWRPHKHAHACCYCMYAHTYAGAHKHTPVIGLGLRSSLQLTCPLRVPAGRLIGLRVANQMRDKVWTCMHNARQHVMNENGGGNDTADGSTLRRERVTRPCGINSYQERYRKYLLQGSSSYSTKGNITAHFKRLLSVEFVG</sequence>
<organism evidence="1 2">
    <name type="scientific">Echinococcus canadensis</name>
    <dbReference type="NCBI Taxonomy" id="519352"/>
    <lineage>
        <taxon>Eukaryota</taxon>
        <taxon>Metazoa</taxon>
        <taxon>Spiralia</taxon>
        <taxon>Lophotrochozoa</taxon>
        <taxon>Platyhelminthes</taxon>
        <taxon>Cestoda</taxon>
        <taxon>Eucestoda</taxon>
        <taxon>Cyclophyllidea</taxon>
        <taxon>Taeniidae</taxon>
        <taxon>Echinococcus</taxon>
        <taxon>Echinococcus canadensis group</taxon>
    </lineage>
</organism>
<evidence type="ECO:0000313" key="1">
    <source>
        <dbReference type="Proteomes" id="UP000887562"/>
    </source>
</evidence>
<dbReference type="WBParaSite" id="maker-E.canG7_contigs_4500-snap-gene-0.29-mRNA-1">
    <property type="protein sequence ID" value="maker-E.canG7_contigs_4500-snap-gene-0.29-mRNA-1"/>
    <property type="gene ID" value="EcG7_04418"/>
</dbReference>
<protein>
    <submittedName>
        <fullName evidence="2">Uncharacterized protein</fullName>
    </submittedName>
</protein>
<proteinExistence type="predicted"/>
<name>A0A915EUG1_9CEST</name>
<evidence type="ECO:0000313" key="2">
    <source>
        <dbReference type="WBParaSite" id="maker-E.canG7_contigs_4500-snap-gene-0.29-mRNA-1"/>
    </source>
</evidence>
<dbReference type="Proteomes" id="UP000887562">
    <property type="component" value="Unplaced"/>
</dbReference>
<keyword evidence="1" id="KW-1185">Reference proteome</keyword>